<dbReference type="InterPro" id="IPR001460">
    <property type="entry name" value="PCN-bd_Tpept"/>
</dbReference>
<dbReference type="Gene3D" id="3.30.10.20">
    <property type="match status" value="2"/>
</dbReference>
<dbReference type="SUPFAM" id="SSF53955">
    <property type="entry name" value="Lysozyme-like"/>
    <property type="match status" value="1"/>
</dbReference>
<dbReference type="Pfam" id="PF03793">
    <property type="entry name" value="PASTA"/>
    <property type="match status" value="2"/>
</dbReference>
<evidence type="ECO:0000313" key="12">
    <source>
        <dbReference type="EMBL" id="GAA4754442.1"/>
    </source>
</evidence>
<organism evidence="12 13">
    <name type="scientific">Amnibacterium soli</name>
    <dbReference type="NCBI Taxonomy" id="1282736"/>
    <lineage>
        <taxon>Bacteria</taxon>
        <taxon>Bacillati</taxon>
        <taxon>Actinomycetota</taxon>
        <taxon>Actinomycetes</taxon>
        <taxon>Micrococcales</taxon>
        <taxon>Microbacteriaceae</taxon>
        <taxon>Amnibacterium</taxon>
    </lineage>
</organism>
<evidence type="ECO:0000259" key="11">
    <source>
        <dbReference type="PROSITE" id="PS51178"/>
    </source>
</evidence>
<name>A0ABP8ZEB6_9MICO</name>
<keyword evidence="6" id="KW-0511">Multifunctional enzyme</keyword>
<evidence type="ECO:0000256" key="10">
    <source>
        <dbReference type="SAM" id="SignalP"/>
    </source>
</evidence>
<dbReference type="Proteomes" id="UP001500121">
    <property type="component" value="Unassembled WGS sequence"/>
</dbReference>
<evidence type="ECO:0000313" key="13">
    <source>
        <dbReference type="Proteomes" id="UP001500121"/>
    </source>
</evidence>
<feature type="signal peptide" evidence="10">
    <location>
        <begin position="1"/>
        <end position="22"/>
    </location>
</feature>
<dbReference type="Pfam" id="PF00905">
    <property type="entry name" value="Transpeptidase"/>
    <property type="match status" value="1"/>
</dbReference>
<evidence type="ECO:0000256" key="8">
    <source>
        <dbReference type="ARBA" id="ARBA00049902"/>
    </source>
</evidence>
<evidence type="ECO:0000256" key="7">
    <source>
        <dbReference type="ARBA" id="ARBA00034000"/>
    </source>
</evidence>
<dbReference type="PANTHER" id="PTHR32282">
    <property type="entry name" value="BINDING PROTEIN TRANSPEPTIDASE, PUTATIVE-RELATED"/>
    <property type="match status" value="1"/>
</dbReference>
<evidence type="ECO:0000256" key="1">
    <source>
        <dbReference type="ARBA" id="ARBA00022645"/>
    </source>
</evidence>
<dbReference type="CDD" id="cd06577">
    <property type="entry name" value="PASTA_pknB"/>
    <property type="match status" value="2"/>
</dbReference>
<dbReference type="SMART" id="SM00740">
    <property type="entry name" value="PASTA"/>
    <property type="match status" value="2"/>
</dbReference>
<feature type="domain" description="PASTA" evidence="11">
    <location>
        <begin position="682"/>
        <end position="746"/>
    </location>
</feature>
<proteinExistence type="predicted"/>
<evidence type="ECO:0000256" key="5">
    <source>
        <dbReference type="ARBA" id="ARBA00022801"/>
    </source>
</evidence>
<keyword evidence="13" id="KW-1185">Reference proteome</keyword>
<feature type="domain" description="PASTA" evidence="11">
    <location>
        <begin position="756"/>
        <end position="826"/>
    </location>
</feature>
<keyword evidence="4" id="KW-0808">Transferase</keyword>
<reference evidence="13" key="1">
    <citation type="journal article" date="2019" name="Int. J. Syst. Evol. Microbiol.">
        <title>The Global Catalogue of Microorganisms (GCM) 10K type strain sequencing project: providing services to taxonomists for standard genome sequencing and annotation.</title>
        <authorList>
            <consortium name="The Broad Institute Genomics Platform"/>
            <consortium name="The Broad Institute Genome Sequencing Center for Infectious Disease"/>
            <person name="Wu L."/>
            <person name="Ma J."/>
        </authorList>
    </citation>
    <scope>NUCLEOTIDE SEQUENCE [LARGE SCALE GENOMIC DNA]</scope>
    <source>
        <strain evidence="13">JCM 19015</strain>
    </source>
</reference>
<feature type="chain" id="PRO_5046571342" evidence="10">
    <location>
        <begin position="23"/>
        <end position="832"/>
    </location>
</feature>
<keyword evidence="5" id="KW-0378">Hydrolase</keyword>
<keyword evidence="2" id="KW-0645">Protease</keyword>
<dbReference type="InterPro" id="IPR001264">
    <property type="entry name" value="Glyco_trans_51"/>
</dbReference>
<evidence type="ECO:0000256" key="9">
    <source>
        <dbReference type="SAM" id="MobiDB-lite"/>
    </source>
</evidence>
<dbReference type="EMBL" id="BAABLP010000006">
    <property type="protein sequence ID" value="GAA4754442.1"/>
    <property type="molecule type" value="Genomic_DNA"/>
</dbReference>
<dbReference type="InterPro" id="IPR012338">
    <property type="entry name" value="Beta-lactam/transpept-like"/>
</dbReference>
<sequence>MVAGLMLTVGVMPAVALTGAHAKGGSGLFAPLPDDLKITNLQQKTEIYAKSGGKDKLLASFYNQNREVVPWADIPDTVKHATLAAEDTRFYEHGGVDPMGIIRALVSNVTHGGSQGASTISQQYVKNVCIQEAELLPTQKQVEAAYGECTGGVQRKLREARNAIGLEKVYKKDQILLGYLNIAGFGGRIYGIQSAANYYFDTDAKDLSVAQAASLMAIVNNPAYLRPDVKTNVAANKVRRDYILGVEKKEGWITADEYAKAVATPVKTKITPTTTGCAGAGSAAYFCSYVSDIIRNDSVFGRTAADRYNKLQSSGWKIYTTLDMGLQKKASAAMRAYVPSQSPAGADLGGAAVSVDATNGRILSMVQSKRYDETGGKGTSGPNYTATAVNWNTDFAYGGSGGFQPGSTYKAFTLIDWLEHGHGLNEIVDGTGKTWPAGSFPCASPDGPFAAGNDTANEGGYQSVLRGTALSVNGVFASMASKLNLCDIRKRAEDLLVHRANGADLQVNPSSILGTNEIAPLTMATAYAGIANKGRVCSSIAIDKIVATDGKPVKIPEANCHQGIPSSVAVATGYALHGVLTGGTAAADRGATGGAWGFAKTGTTNDAKSTWVVGGTTKVVSAVWVGNVNAQKTNLRYVYGWSACGKAADARHCLWSDIMRANEAKYPGDASWPQPDDQYLYGQRVTVPDVTGKTPTDARQALEAAGFQVKRGTTASDVAAGAVAGTDPGAGASVPGGTLVTLSISSGPAQPTQPTQAPPAAGQVPNVVGMSLADAKNALGAAGFTNVNAAQVPGQQGAPCTVVGQLPAAGTQADPASTPVGVGLTNDPSQCQ</sequence>
<dbReference type="InterPro" id="IPR036950">
    <property type="entry name" value="PBP_transglycosylase"/>
</dbReference>
<comment type="catalytic activity">
    <reaction evidence="8">
        <text>[GlcNAc-(1-&gt;4)-Mur2Ac(oyl-L-Ala-gamma-D-Glu-L-Lys-D-Ala-D-Ala)](n)-di-trans,octa-cis-undecaprenyl diphosphate + beta-D-GlcNAc-(1-&gt;4)-Mur2Ac(oyl-L-Ala-gamma-D-Glu-L-Lys-D-Ala-D-Ala)-di-trans,octa-cis-undecaprenyl diphosphate = [GlcNAc-(1-&gt;4)-Mur2Ac(oyl-L-Ala-gamma-D-Glu-L-Lys-D-Ala-D-Ala)](n+1)-di-trans,octa-cis-undecaprenyl diphosphate + di-trans,octa-cis-undecaprenyl diphosphate + H(+)</text>
        <dbReference type="Rhea" id="RHEA:23708"/>
        <dbReference type="Rhea" id="RHEA-COMP:9602"/>
        <dbReference type="Rhea" id="RHEA-COMP:9603"/>
        <dbReference type="ChEBI" id="CHEBI:15378"/>
        <dbReference type="ChEBI" id="CHEBI:58405"/>
        <dbReference type="ChEBI" id="CHEBI:60033"/>
        <dbReference type="ChEBI" id="CHEBI:78435"/>
        <dbReference type="EC" id="2.4.99.28"/>
    </reaction>
</comment>
<accession>A0ABP8ZEB6</accession>
<dbReference type="InterPro" id="IPR023346">
    <property type="entry name" value="Lysozyme-like_dom_sf"/>
</dbReference>
<feature type="region of interest" description="Disordered" evidence="9">
    <location>
        <begin position="809"/>
        <end position="832"/>
    </location>
</feature>
<comment type="caution">
    <text evidence="12">The sequence shown here is derived from an EMBL/GenBank/DDBJ whole genome shotgun (WGS) entry which is preliminary data.</text>
</comment>
<dbReference type="PROSITE" id="PS51178">
    <property type="entry name" value="PASTA"/>
    <property type="match status" value="2"/>
</dbReference>
<keyword evidence="10" id="KW-0732">Signal</keyword>
<protein>
    <submittedName>
        <fullName evidence="12">Transglycosylase domain-containing protein</fullName>
    </submittedName>
</protein>
<dbReference type="Gene3D" id="1.10.3810.10">
    <property type="entry name" value="Biosynthetic peptidoglycan transglycosylase-like"/>
    <property type="match status" value="1"/>
</dbReference>
<gene>
    <name evidence="12" type="ORF">GCM10025783_29370</name>
</gene>
<evidence type="ECO:0000256" key="6">
    <source>
        <dbReference type="ARBA" id="ARBA00023268"/>
    </source>
</evidence>
<dbReference type="SUPFAM" id="SSF56601">
    <property type="entry name" value="beta-lactamase/transpeptidase-like"/>
    <property type="match status" value="1"/>
</dbReference>
<evidence type="ECO:0000256" key="3">
    <source>
        <dbReference type="ARBA" id="ARBA00022676"/>
    </source>
</evidence>
<evidence type="ECO:0000256" key="2">
    <source>
        <dbReference type="ARBA" id="ARBA00022670"/>
    </source>
</evidence>
<dbReference type="PANTHER" id="PTHR32282:SF33">
    <property type="entry name" value="PEPTIDOGLYCAN GLYCOSYLTRANSFERASE"/>
    <property type="match status" value="1"/>
</dbReference>
<dbReference type="Pfam" id="PF00912">
    <property type="entry name" value="Transgly"/>
    <property type="match status" value="1"/>
</dbReference>
<dbReference type="InterPro" id="IPR050396">
    <property type="entry name" value="Glycosyltr_51/Transpeptidase"/>
</dbReference>
<keyword evidence="3" id="KW-0328">Glycosyltransferase</keyword>
<dbReference type="Gene3D" id="3.40.710.10">
    <property type="entry name" value="DD-peptidase/beta-lactamase superfamily"/>
    <property type="match status" value="1"/>
</dbReference>
<evidence type="ECO:0000256" key="4">
    <source>
        <dbReference type="ARBA" id="ARBA00022679"/>
    </source>
</evidence>
<dbReference type="InterPro" id="IPR005543">
    <property type="entry name" value="PASTA_dom"/>
</dbReference>
<keyword evidence="1" id="KW-0121">Carboxypeptidase</keyword>
<comment type="catalytic activity">
    <reaction evidence="7">
        <text>Preferential cleavage: (Ac)2-L-Lys-D-Ala-|-D-Ala. Also transpeptidation of peptidyl-alanyl moieties that are N-acyl substituents of D-alanine.</text>
        <dbReference type="EC" id="3.4.16.4"/>
    </reaction>
</comment>